<reference evidence="2 3" key="1">
    <citation type="submission" date="2017-09" db="EMBL/GenBank/DDBJ databases">
        <title>Depth-based differentiation of microbial function through sediment-hosted aquifers and enrichment of novel symbionts in the deep terrestrial subsurface.</title>
        <authorList>
            <person name="Probst A.J."/>
            <person name="Ladd B."/>
            <person name="Jarett J.K."/>
            <person name="Geller-Mcgrath D.E."/>
            <person name="Sieber C.M."/>
            <person name="Emerson J.B."/>
            <person name="Anantharaman K."/>
            <person name="Thomas B.C."/>
            <person name="Malmstrom R."/>
            <person name="Stieglmeier M."/>
            <person name="Klingl A."/>
            <person name="Woyke T."/>
            <person name="Ryan C.M."/>
            <person name="Banfield J.F."/>
        </authorList>
    </citation>
    <scope>NUCLEOTIDE SEQUENCE [LARGE SCALE GENOMIC DNA]</scope>
    <source>
        <strain evidence="2">CG15_BIG_FIL_POST_REV_8_21_14_020_45_12</strain>
    </source>
</reference>
<feature type="transmembrane region" description="Helical" evidence="1">
    <location>
        <begin position="47"/>
        <end position="66"/>
    </location>
</feature>
<dbReference type="Proteomes" id="UP000230292">
    <property type="component" value="Unassembled WGS sequence"/>
</dbReference>
<evidence type="ECO:0000313" key="3">
    <source>
        <dbReference type="Proteomes" id="UP000230292"/>
    </source>
</evidence>
<dbReference type="PANTHER" id="PTHR36007">
    <property type="entry name" value="TRANSPORT PROTEIN-RELATED"/>
    <property type="match status" value="1"/>
</dbReference>
<dbReference type="EMBL" id="PFGC01000037">
    <property type="protein sequence ID" value="PIW36900.1"/>
    <property type="molecule type" value="Genomic_DNA"/>
</dbReference>
<dbReference type="Pfam" id="PF06695">
    <property type="entry name" value="Sm_multidrug_ex"/>
    <property type="match status" value="1"/>
</dbReference>
<keyword evidence="1" id="KW-0812">Transmembrane</keyword>
<evidence type="ECO:0000256" key="1">
    <source>
        <dbReference type="SAM" id="Phobius"/>
    </source>
</evidence>
<keyword evidence="1" id="KW-1133">Transmembrane helix</keyword>
<comment type="caution">
    <text evidence="2">The sequence shown here is derived from an EMBL/GenBank/DDBJ whole genome shotgun (WGS) entry which is preliminary data.</text>
</comment>
<name>A0A2M7H3U2_9BACT</name>
<dbReference type="AlphaFoldDB" id="A0A2M7H3U2"/>
<evidence type="ECO:0000313" key="2">
    <source>
        <dbReference type="EMBL" id="PIW36900.1"/>
    </source>
</evidence>
<protein>
    <submittedName>
        <fullName evidence="2">Ligand-binding protein SH3</fullName>
    </submittedName>
</protein>
<keyword evidence="1" id="KW-0472">Membrane</keyword>
<dbReference type="InterPro" id="IPR009577">
    <property type="entry name" value="Sm_multidrug_ex"/>
</dbReference>
<accession>A0A2M7H3U2</accession>
<feature type="transmembrane region" description="Helical" evidence="1">
    <location>
        <begin position="137"/>
        <end position="162"/>
    </location>
</feature>
<dbReference type="PANTHER" id="PTHR36007:SF2">
    <property type="entry name" value="TRANSPORT PROTEIN-RELATED"/>
    <property type="match status" value="1"/>
</dbReference>
<organism evidence="2 3">
    <name type="scientific">Candidatus Kerfeldbacteria bacterium CG15_BIG_FIL_POST_REV_8_21_14_020_45_12</name>
    <dbReference type="NCBI Taxonomy" id="2014247"/>
    <lineage>
        <taxon>Bacteria</taxon>
        <taxon>Candidatus Kerfeldiibacteriota</taxon>
    </lineage>
</organism>
<feature type="transmembrane region" description="Helical" evidence="1">
    <location>
        <begin position="105"/>
        <end position="131"/>
    </location>
</feature>
<gene>
    <name evidence="2" type="ORF">COW24_02995</name>
</gene>
<sequence length="163" mass="17916">MTGINFVQWFVNFPPELATGIIAMLPIAELRGAIPAGLVMGLSWQQAAFYAVIGNLIPVVIIVYVIEPVSNFLRQRVPIFDRFFTWLFARTREKFYEKHAKWGDFALVVFVAIPLPVTGAWTGALASWLFGIAPKRALPLISIGVILAAIIVTALSVGVVSLF</sequence>
<proteinExistence type="predicted"/>